<dbReference type="GO" id="GO:0000729">
    <property type="term" value="P:DNA double-strand break processing"/>
    <property type="evidence" value="ECO:0007669"/>
    <property type="project" value="TreeGrafter"/>
</dbReference>
<dbReference type="GO" id="GO:0042800">
    <property type="term" value="F:histone H3K4 methyltransferase activity"/>
    <property type="evidence" value="ECO:0007669"/>
    <property type="project" value="TreeGrafter"/>
</dbReference>
<sequence>MQGDESKRLINERDNLKGRLIRFINFANDPASLLSAIRKFCGRGRTESHRMLVEAYGDHALSEATCKRWFQRFKCNDFDVRNKERGRPPKKFEDVKLQAILDEDDTLSQKQMADMLNVAQQTISDRLKAMGKIRKCGKWVPHELNERQMENRKNTCEILLQRHERKSVCIEFIDRETRSFRKKAMLCVWWDQKGVVYYELLKPGETVNTSCYKQQMIDLNNALIEKQPEWARRHGKVILLHDNAPAHKAKEVQDTIKVLGWELLPHPPYSPDLAPSDYHLFSSMGHALAEQRFDSYAEVENWVSDWFASKEEHFYWHGIHKLPKRRKTVNTSSLQFTWKRNGDGDEKGEDELLRLTHAGAEVSADLEIAFLEIFKQNDPRACISHRLCRRRLLVVTIEVEIATSKLETSAEELARWTRRAHAQRVMQSSGTRKKRCYRLSCVSDKASFRAGRVGVQGARFVLRTEKYRPDRETDTGQG</sequence>
<dbReference type="EMBL" id="BGZK01001436">
    <property type="protein sequence ID" value="GBP79892.1"/>
    <property type="molecule type" value="Genomic_DNA"/>
</dbReference>
<dbReference type="Pfam" id="PF01359">
    <property type="entry name" value="Transposase_1"/>
    <property type="match status" value="1"/>
</dbReference>
<keyword evidence="3" id="KW-1185">Reference proteome</keyword>
<accession>A0A4C1YY74</accession>
<proteinExistence type="predicted"/>
<comment type="caution">
    <text evidence="2">The sequence shown here is derived from an EMBL/GenBank/DDBJ whole genome shotgun (WGS) entry which is preliminary data.</text>
</comment>
<dbReference type="GO" id="GO:0005634">
    <property type="term" value="C:nucleus"/>
    <property type="evidence" value="ECO:0007669"/>
    <property type="project" value="TreeGrafter"/>
</dbReference>
<protein>
    <submittedName>
        <fullName evidence="2">Mariner Mos1 transposase</fullName>
    </submittedName>
</protein>
<name>A0A4C1YY74_EUMVA</name>
<dbReference type="STRING" id="151549.A0A4C1YY74"/>
<feature type="domain" description="Mos1 transposase HTH" evidence="1">
    <location>
        <begin position="45"/>
        <end position="77"/>
    </location>
</feature>
<dbReference type="GO" id="GO:0006303">
    <property type="term" value="P:double-strand break repair via nonhomologous end joining"/>
    <property type="evidence" value="ECO:0007669"/>
    <property type="project" value="TreeGrafter"/>
</dbReference>
<dbReference type="InterPro" id="IPR052709">
    <property type="entry name" value="Transposase-MT_Hybrid"/>
</dbReference>
<dbReference type="GO" id="GO:0003690">
    <property type="term" value="F:double-stranded DNA binding"/>
    <property type="evidence" value="ECO:0007669"/>
    <property type="project" value="TreeGrafter"/>
</dbReference>
<gene>
    <name evidence="2" type="ORF">EVAR_103474_1</name>
</gene>
<dbReference type="InterPro" id="IPR041426">
    <property type="entry name" value="Mos1_HTH"/>
</dbReference>
<evidence type="ECO:0000313" key="3">
    <source>
        <dbReference type="Proteomes" id="UP000299102"/>
    </source>
</evidence>
<dbReference type="GO" id="GO:0035861">
    <property type="term" value="C:site of double-strand break"/>
    <property type="evidence" value="ECO:0007669"/>
    <property type="project" value="TreeGrafter"/>
</dbReference>
<dbReference type="Gene3D" id="1.10.10.10">
    <property type="entry name" value="Winged helix-like DNA-binding domain superfamily/Winged helix DNA-binding domain"/>
    <property type="match status" value="1"/>
</dbReference>
<dbReference type="GO" id="GO:0000014">
    <property type="term" value="F:single-stranded DNA endodeoxyribonuclease activity"/>
    <property type="evidence" value="ECO:0007669"/>
    <property type="project" value="TreeGrafter"/>
</dbReference>
<dbReference type="InterPro" id="IPR036397">
    <property type="entry name" value="RNaseH_sf"/>
</dbReference>
<organism evidence="2 3">
    <name type="scientific">Eumeta variegata</name>
    <name type="common">Bagworm moth</name>
    <name type="synonym">Eumeta japonica</name>
    <dbReference type="NCBI Taxonomy" id="151549"/>
    <lineage>
        <taxon>Eukaryota</taxon>
        <taxon>Metazoa</taxon>
        <taxon>Ecdysozoa</taxon>
        <taxon>Arthropoda</taxon>
        <taxon>Hexapoda</taxon>
        <taxon>Insecta</taxon>
        <taxon>Pterygota</taxon>
        <taxon>Neoptera</taxon>
        <taxon>Endopterygota</taxon>
        <taxon>Lepidoptera</taxon>
        <taxon>Glossata</taxon>
        <taxon>Ditrysia</taxon>
        <taxon>Tineoidea</taxon>
        <taxon>Psychidae</taxon>
        <taxon>Oiketicinae</taxon>
        <taxon>Eumeta</taxon>
    </lineage>
</organism>
<dbReference type="GO" id="GO:0000793">
    <property type="term" value="C:condensed chromosome"/>
    <property type="evidence" value="ECO:0007669"/>
    <property type="project" value="TreeGrafter"/>
</dbReference>
<dbReference type="OrthoDB" id="616263at2759"/>
<dbReference type="Proteomes" id="UP000299102">
    <property type="component" value="Unassembled WGS sequence"/>
</dbReference>
<evidence type="ECO:0000313" key="2">
    <source>
        <dbReference type="EMBL" id="GBP79892.1"/>
    </source>
</evidence>
<dbReference type="GO" id="GO:0015074">
    <property type="term" value="P:DNA integration"/>
    <property type="evidence" value="ECO:0007669"/>
    <property type="project" value="TreeGrafter"/>
</dbReference>
<dbReference type="InterPro" id="IPR036388">
    <property type="entry name" value="WH-like_DNA-bd_sf"/>
</dbReference>
<dbReference type="GO" id="GO:0031297">
    <property type="term" value="P:replication fork processing"/>
    <property type="evidence" value="ECO:0007669"/>
    <property type="project" value="TreeGrafter"/>
</dbReference>
<dbReference type="InterPro" id="IPR001888">
    <property type="entry name" value="Transposase_1"/>
</dbReference>
<dbReference type="GO" id="GO:0003697">
    <property type="term" value="F:single-stranded DNA binding"/>
    <property type="evidence" value="ECO:0007669"/>
    <property type="project" value="TreeGrafter"/>
</dbReference>
<dbReference type="PANTHER" id="PTHR46060">
    <property type="entry name" value="MARINER MOS1 TRANSPOSASE-LIKE PROTEIN"/>
    <property type="match status" value="1"/>
</dbReference>
<dbReference type="Gene3D" id="1.10.10.1450">
    <property type="match status" value="1"/>
</dbReference>
<dbReference type="Pfam" id="PF17906">
    <property type="entry name" value="HTH_48"/>
    <property type="match status" value="1"/>
</dbReference>
<dbReference type="GO" id="GO:0044774">
    <property type="term" value="P:mitotic DNA integrity checkpoint signaling"/>
    <property type="evidence" value="ECO:0007669"/>
    <property type="project" value="TreeGrafter"/>
</dbReference>
<dbReference type="Gene3D" id="3.30.420.10">
    <property type="entry name" value="Ribonuclease H-like superfamily/Ribonuclease H"/>
    <property type="match status" value="1"/>
</dbReference>
<dbReference type="PANTHER" id="PTHR46060:SF1">
    <property type="entry name" value="MARINER MOS1 TRANSPOSASE-LIKE PROTEIN"/>
    <property type="match status" value="1"/>
</dbReference>
<dbReference type="GO" id="GO:0044547">
    <property type="term" value="F:DNA topoisomerase binding"/>
    <property type="evidence" value="ECO:0007669"/>
    <property type="project" value="TreeGrafter"/>
</dbReference>
<evidence type="ECO:0000259" key="1">
    <source>
        <dbReference type="Pfam" id="PF17906"/>
    </source>
</evidence>
<dbReference type="GO" id="GO:0046975">
    <property type="term" value="F:histone H3K36 methyltransferase activity"/>
    <property type="evidence" value="ECO:0007669"/>
    <property type="project" value="TreeGrafter"/>
</dbReference>
<reference evidence="2 3" key="1">
    <citation type="journal article" date="2019" name="Commun. Biol.">
        <title>The bagworm genome reveals a unique fibroin gene that provides high tensile strength.</title>
        <authorList>
            <person name="Kono N."/>
            <person name="Nakamura H."/>
            <person name="Ohtoshi R."/>
            <person name="Tomita M."/>
            <person name="Numata K."/>
            <person name="Arakawa K."/>
        </authorList>
    </citation>
    <scope>NUCLEOTIDE SEQUENCE [LARGE SCALE GENOMIC DNA]</scope>
</reference>
<dbReference type="AlphaFoldDB" id="A0A4C1YY74"/>